<accession>A0A2C0VVW3</accession>
<evidence type="ECO:0000313" key="2">
    <source>
        <dbReference type="EMBL" id="MDR4324710.1"/>
    </source>
</evidence>
<dbReference type="CDD" id="cd04647">
    <property type="entry name" value="LbH_MAT_like"/>
    <property type="match status" value="1"/>
</dbReference>
<keyword evidence="1" id="KW-1133">Transmembrane helix</keyword>
<proteinExistence type="predicted"/>
<dbReference type="InterPro" id="IPR051159">
    <property type="entry name" value="Hexapeptide_acetyltransf"/>
</dbReference>
<gene>
    <name evidence="3" type="ORF">COF81_04645</name>
    <name evidence="2" type="ORF">FOS08_01770</name>
</gene>
<dbReference type="GO" id="GO:0016746">
    <property type="term" value="F:acyltransferase activity"/>
    <property type="evidence" value="ECO:0007669"/>
    <property type="project" value="UniProtKB-KW"/>
</dbReference>
<dbReference type="Gene3D" id="2.160.10.10">
    <property type="entry name" value="Hexapeptide repeat proteins"/>
    <property type="match status" value="1"/>
</dbReference>
<evidence type="ECO:0000313" key="4">
    <source>
        <dbReference type="Proteomes" id="UP000221918"/>
    </source>
</evidence>
<dbReference type="PANTHER" id="PTHR23416">
    <property type="entry name" value="SIALIC ACID SYNTHASE-RELATED"/>
    <property type="match status" value="1"/>
</dbReference>
<sequence length="205" mass="23031">MIKVFKKIVQTIVAESRNRGLYFTILMNISHVIGALRGAFYKVIYFRNIKCSIFFLQANSKIEIFNKRSKVNIGKFVFVRKNASIRLDFDGVLDIEEKVFINDNCNINCVNRISIGRSTKIGPNVSINDHDHNYKNPADSHLVKGEVKIGKNVWIGSNVVILKDTVIGDNTVIAAGSVVKGHIPSNTLFVNKRENMCIDRTSLSS</sequence>
<name>A0A2C0VVW3_9BACI</name>
<dbReference type="Proteomes" id="UP000221918">
    <property type="component" value="Unassembled WGS sequence"/>
</dbReference>
<keyword evidence="2" id="KW-0012">Acyltransferase</keyword>
<reference evidence="2" key="2">
    <citation type="submission" date="2019-07" db="EMBL/GenBank/DDBJ databases">
        <title>Phylogenomic Reclassification of ATCC Bacillus Strains and Various Taxa within the Genus Bacillus.</title>
        <authorList>
            <person name="Riojas M.A."/>
            <person name="Frank A.M."/>
            <person name="Fenn S.L."/>
            <person name="King S.P."/>
            <person name="Brower S.M."/>
            <person name="Hazbon M.H."/>
        </authorList>
    </citation>
    <scope>NUCLEOTIDE SEQUENCE</scope>
    <source>
        <strain evidence="2">NR-12239</strain>
    </source>
</reference>
<comment type="caution">
    <text evidence="2">The sequence shown here is derived from an EMBL/GenBank/DDBJ whole genome shotgun (WGS) entry which is preliminary data.</text>
</comment>
<dbReference type="EMBL" id="NUTL01000022">
    <property type="protein sequence ID" value="PHF03700.1"/>
    <property type="molecule type" value="Genomic_DNA"/>
</dbReference>
<accession>A0A2A8GUR1</accession>
<dbReference type="PANTHER" id="PTHR23416:SF78">
    <property type="entry name" value="LIPOPOLYSACCHARIDE BIOSYNTHESIS O-ACETYL TRANSFERASE WBBJ-RELATED"/>
    <property type="match status" value="1"/>
</dbReference>
<dbReference type="SUPFAM" id="SSF51161">
    <property type="entry name" value="Trimeric LpxA-like enzymes"/>
    <property type="match status" value="1"/>
</dbReference>
<dbReference type="GeneID" id="34216486"/>
<evidence type="ECO:0000313" key="5">
    <source>
        <dbReference type="Proteomes" id="UP001248134"/>
    </source>
</evidence>
<dbReference type="InterPro" id="IPR011004">
    <property type="entry name" value="Trimer_LpxA-like_sf"/>
</dbReference>
<reference evidence="3 4" key="1">
    <citation type="submission" date="2017-09" db="EMBL/GenBank/DDBJ databases">
        <title>Large-scale bioinformatics analysis of Bacillus genomes uncovers conserved roles of natural products in bacterial physiology.</title>
        <authorList>
            <consortium name="Agbiome Team Llc"/>
            <person name="Bleich R.M."/>
            <person name="Grubbs K.J."/>
            <person name="Santa Maria K.C."/>
            <person name="Allen S.E."/>
            <person name="Farag S."/>
            <person name="Shank E.A."/>
            <person name="Bowers A."/>
        </authorList>
    </citation>
    <scope>NUCLEOTIDE SEQUENCE [LARGE SCALE GENOMIC DNA]</scope>
    <source>
        <strain evidence="3 4">AFS037265</strain>
    </source>
</reference>
<feature type="transmembrane region" description="Helical" evidence="1">
    <location>
        <begin position="21"/>
        <end position="41"/>
    </location>
</feature>
<dbReference type="EMBL" id="VLYX01000001">
    <property type="protein sequence ID" value="MDR4324710.1"/>
    <property type="molecule type" value="Genomic_DNA"/>
</dbReference>
<dbReference type="Pfam" id="PF00132">
    <property type="entry name" value="Hexapep"/>
    <property type="match status" value="1"/>
</dbReference>
<keyword evidence="1" id="KW-0472">Membrane</keyword>
<evidence type="ECO:0000256" key="1">
    <source>
        <dbReference type="SAM" id="Phobius"/>
    </source>
</evidence>
<protein>
    <submittedName>
        <fullName evidence="2">Acyltransferase</fullName>
    </submittedName>
    <submittedName>
        <fullName evidence="3">Galacturonic acid acetylase</fullName>
    </submittedName>
</protein>
<keyword evidence="1" id="KW-0812">Transmembrane</keyword>
<dbReference type="RefSeq" id="WP_018764959.1">
    <property type="nucleotide sequence ID" value="NZ_CM000743.1"/>
</dbReference>
<keyword evidence="2" id="KW-0808">Transferase</keyword>
<organism evidence="2 5">
    <name type="scientific">Bacillus pseudomycoides</name>
    <dbReference type="NCBI Taxonomy" id="64104"/>
    <lineage>
        <taxon>Bacteria</taxon>
        <taxon>Bacillati</taxon>
        <taxon>Bacillota</taxon>
        <taxon>Bacilli</taxon>
        <taxon>Bacillales</taxon>
        <taxon>Bacillaceae</taxon>
        <taxon>Bacillus</taxon>
        <taxon>Bacillus cereus group</taxon>
    </lineage>
</organism>
<dbReference type="InterPro" id="IPR001451">
    <property type="entry name" value="Hexapep"/>
</dbReference>
<evidence type="ECO:0000313" key="3">
    <source>
        <dbReference type="EMBL" id="PHF03700.1"/>
    </source>
</evidence>
<dbReference type="AlphaFoldDB" id="A0A2C0VVW3"/>
<dbReference type="Proteomes" id="UP001248134">
    <property type="component" value="Unassembled WGS sequence"/>
</dbReference>